<dbReference type="EMBL" id="JH818700">
    <property type="protein sequence ID" value="EKC23419.1"/>
    <property type="molecule type" value="Genomic_DNA"/>
</dbReference>
<keyword evidence="5" id="KW-0812">Transmembrane</keyword>
<comment type="similarity">
    <text evidence="10">Belongs to the glycosyltransferase 14 family.</text>
</comment>
<dbReference type="HOGENOM" id="CLU_032341_1_3_1"/>
<keyword evidence="7" id="KW-1133">Transmembrane helix</keyword>
<protein>
    <submittedName>
        <fullName evidence="11">Beta-1,3-galactosyl-O-glycosyl-glycoprotein beta-1,6-N-acetylglucosaminyltransferase</fullName>
    </submittedName>
</protein>
<evidence type="ECO:0000256" key="8">
    <source>
        <dbReference type="ARBA" id="ARBA00023136"/>
    </source>
</evidence>
<evidence type="ECO:0000256" key="9">
    <source>
        <dbReference type="ARBA" id="ARBA00023180"/>
    </source>
</evidence>
<sequence length="472" mass="55863">MKPYYFLAKNLKSNKNESLRISGSFKKQNKFSTIVKADNVSSEVSEKTKDNTDWKTRQRAMMIRHWEGFGPSAPRNKTRVSFSPLYKISERITSPQKQFSFFNKRRQDQEHVNCKLLFDADVKEVVRANRLSKLHPQSFQGNGFINQTRDCAAFVSSRRYIMDPLTKEERDFPIAYSIATYKNPKQFEILLRAIYRPQNVYCIHVDKKTNYTVYKEFARIVRCFPNVFLASKRIEVYWGSMSVLTQDLICMQDLLKFKKWKYFINLTGQEFPLRTNYELVKILKIYNGANDLEGLIKRALKDRWQRAGPAPHQIRPVKGAVHITVNRQFVEYAINDPVAKDFLKWNQKVSVPDETFFASLNYNPHLRVPGSYKGDPETDYIKKPFLSRFKNWRDWPCFGHYVRGICIFGIGDLPLLARRPEFFANKFFLENQTFPLQCMEELLFNRTRDEYLHQLDFVTDYYENLEFIKNVI</sequence>
<evidence type="ECO:0000256" key="10">
    <source>
        <dbReference type="ARBA" id="ARBA00038150"/>
    </source>
</evidence>
<organism evidence="11">
    <name type="scientific">Magallana gigas</name>
    <name type="common">Pacific oyster</name>
    <name type="synonym">Crassostrea gigas</name>
    <dbReference type="NCBI Taxonomy" id="29159"/>
    <lineage>
        <taxon>Eukaryota</taxon>
        <taxon>Metazoa</taxon>
        <taxon>Spiralia</taxon>
        <taxon>Lophotrochozoa</taxon>
        <taxon>Mollusca</taxon>
        <taxon>Bivalvia</taxon>
        <taxon>Autobranchia</taxon>
        <taxon>Pteriomorphia</taxon>
        <taxon>Ostreida</taxon>
        <taxon>Ostreoidea</taxon>
        <taxon>Ostreidae</taxon>
        <taxon>Magallana</taxon>
    </lineage>
</organism>
<dbReference type="InterPro" id="IPR003406">
    <property type="entry name" value="Glyco_trans_14"/>
</dbReference>
<dbReference type="PANTHER" id="PTHR19297">
    <property type="entry name" value="GLYCOSYLTRANSFERASE 14 FAMILY MEMBER"/>
    <property type="match status" value="1"/>
</dbReference>
<comment type="pathway">
    <text evidence="2">Protein modification; protein glycosylation.</text>
</comment>
<dbReference type="GO" id="GO:0008375">
    <property type="term" value="F:acetylglucosaminyltransferase activity"/>
    <property type="evidence" value="ECO:0007669"/>
    <property type="project" value="TreeGrafter"/>
</dbReference>
<evidence type="ECO:0000256" key="5">
    <source>
        <dbReference type="ARBA" id="ARBA00022692"/>
    </source>
</evidence>
<evidence type="ECO:0000313" key="11">
    <source>
        <dbReference type="EMBL" id="EKC23419.1"/>
    </source>
</evidence>
<evidence type="ECO:0000256" key="2">
    <source>
        <dbReference type="ARBA" id="ARBA00004922"/>
    </source>
</evidence>
<dbReference type="AlphaFoldDB" id="K1PWL8"/>
<comment type="subcellular location">
    <subcellularLocation>
        <location evidence="1">Membrane</location>
        <topology evidence="1">Single-pass type II membrane protein</topology>
    </subcellularLocation>
</comment>
<dbReference type="Pfam" id="PF02485">
    <property type="entry name" value="Branch"/>
    <property type="match status" value="1"/>
</dbReference>
<evidence type="ECO:0000256" key="7">
    <source>
        <dbReference type="ARBA" id="ARBA00022989"/>
    </source>
</evidence>
<keyword evidence="8" id="KW-0472">Membrane</keyword>
<dbReference type="GO" id="GO:0016020">
    <property type="term" value="C:membrane"/>
    <property type="evidence" value="ECO:0007669"/>
    <property type="project" value="UniProtKB-SubCell"/>
</dbReference>
<dbReference type="InParanoid" id="K1PWL8"/>
<accession>K1PWL8</accession>
<keyword evidence="6" id="KW-0735">Signal-anchor</keyword>
<keyword evidence="9" id="KW-0325">Glycoprotein</keyword>
<keyword evidence="4 11" id="KW-0808">Transferase</keyword>
<evidence type="ECO:0000256" key="4">
    <source>
        <dbReference type="ARBA" id="ARBA00022679"/>
    </source>
</evidence>
<gene>
    <name evidence="11" type="ORF">CGI_10013303</name>
</gene>
<evidence type="ECO:0000256" key="1">
    <source>
        <dbReference type="ARBA" id="ARBA00004606"/>
    </source>
</evidence>
<dbReference type="PANTHER" id="PTHR19297:SF191">
    <property type="entry name" value="PROTEIN XYLOSYLTRANSFERASE"/>
    <property type="match status" value="1"/>
</dbReference>
<evidence type="ECO:0000256" key="3">
    <source>
        <dbReference type="ARBA" id="ARBA00022676"/>
    </source>
</evidence>
<keyword evidence="3 11" id="KW-0328">Glycosyltransferase</keyword>
<evidence type="ECO:0000256" key="6">
    <source>
        <dbReference type="ARBA" id="ARBA00022968"/>
    </source>
</evidence>
<proteinExistence type="inferred from homology"/>
<name>K1PWL8_MAGGI</name>
<reference evidence="11" key="1">
    <citation type="journal article" date="2012" name="Nature">
        <title>The oyster genome reveals stress adaptation and complexity of shell formation.</title>
        <authorList>
            <person name="Zhang G."/>
            <person name="Fang X."/>
            <person name="Guo X."/>
            <person name="Li L."/>
            <person name="Luo R."/>
            <person name="Xu F."/>
            <person name="Yang P."/>
            <person name="Zhang L."/>
            <person name="Wang X."/>
            <person name="Qi H."/>
            <person name="Xiong Z."/>
            <person name="Que H."/>
            <person name="Xie Y."/>
            <person name="Holland P.W."/>
            <person name="Paps J."/>
            <person name="Zhu Y."/>
            <person name="Wu F."/>
            <person name="Chen Y."/>
            <person name="Wang J."/>
            <person name="Peng C."/>
            <person name="Meng J."/>
            <person name="Yang L."/>
            <person name="Liu J."/>
            <person name="Wen B."/>
            <person name="Zhang N."/>
            <person name="Huang Z."/>
            <person name="Zhu Q."/>
            <person name="Feng Y."/>
            <person name="Mount A."/>
            <person name="Hedgecock D."/>
            <person name="Xu Z."/>
            <person name="Liu Y."/>
            <person name="Domazet-Loso T."/>
            <person name="Du Y."/>
            <person name="Sun X."/>
            <person name="Zhang S."/>
            <person name="Liu B."/>
            <person name="Cheng P."/>
            <person name="Jiang X."/>
            <person name="Li J."/>
            <person name="Fan D."/>
            <person name="Wang W."/>
            <person name="Fu W."/>
            <person name="Wang T."/>
            <person name="Wang B."/>
            <person name="Zhang J."/>
            <person name="Peng Z."/>
            <person name="Li Y."/>
            <person name="Li N."/>
            <person name="Wang J."/>
            <person name="Chen M."/>
            <person name="He Y."/>
            <person name="Tan F."/>
            <person name="Song X."/>
            <person name="Zheng Q."/>
            <person name="Huang R."/>
            <person name="Yang H."/>
            <person name="Du X."/>
            <person name="Chen L."/>
            <person name="Yang M."/>
            <person name="Gaffney P.M."/>
            <person name="Wang S."/>
            <person name="Luo L."/>
            <person name="She Z."/>
            <person name="Ming Y."/>
            <person name="Huang W."/>
            <person name="Zhang S."/>
            <person name="Huang B."/>
            <person name="Zhang Y."/>
            <person name="Qu T."/>
            <person name="Ni P."/>
            <person name="Miao G."/>
            <person name="Wang J."/>
            <person name="Wang Q."/>
            <person name="Steinberg C.E."/>
            <person name="Wang H."/>
            <person name="Li N."/>
            <person name="Qian L."/>
            <person name="Zhang G."/>
            <person name="Li Y."/>
            <person name="Yang H."/>
            <person name="Liu X."/>
            <person name="Wang J."/>
            <person name="Yin Y."/>
            <person name="Wang J."/>
        </authorList>
    </citation>
    <scope>NUCLEOTIDE SEQUENCE [LARGE SCALE GENOMIC DNA]</scope>
    <source>
        <strain evidence="11">05x7-T-G4-1.051#20</strain>
    </source>
</reference>